<name>A0A2P2JFJ0_RHIMU</name>
<reference evidence="1" key="1">
    <citation type="submission" date="2018-02" db="EMBL/GenBank/DDBJ databases">
        <title>Rhizophora mucronata_Transcriptome.</title>
        <authorList>
            <person name="Meera S.P."/>
            <person name="Sreeshan A."/>
            <person name="Augustine A."/>
        </authorList>
    </citation>
    <scope>NUCLEOTIDE SEQUENCE</scope>
    <source>
        <tissue evidence="1">Leaf</tissue>
    </source>
</reference>
<protein>
    <submittedName>
        <fullName evidence="1">Uncharacterized protein MANES_09G187300</fullName>
    </submittedName>
</protein>
<proteinExistence type="predicted"/>
<dbReference type="AlphaFoldDB" id="A0A2P2JFJ0"/>
<accession>A0A2P2JFJ0</accession>
<sequence length="106" mass="11408">MSGKLKYPNKIVNSPLIIANLRDLTHGILRSYVLGLLYSIYSRSTCSKAVATLELLASGWSFTSGYISASQASPPTVSQASAGKTLRIDAKCNFCLITTTGYWVGK</sequence>
<dbReference type="EMBL" id="GGEC01011726">
    <property type="protein sequence ID" value="MBW92209.1"/>
    <property type="molecule type" value="Transcribed_RNA"/>
</dbReference>
<organism evidence="1">
    <name type="scientific">Rhizophora mucronata</name>
    <name type="common">Asiatic mangrove</name>
    <dbReference type="NCBI Taxonomy" id="61149"/>
    <lineage>
        <taxon>Eukaryota</taxon>
        <taxon>Viridiplantae</taxon>
        <taxon>Streptophyta</taxon>
        <taxon>Embryophyta</taxon>
        <taxon>Tracheophyta</taxon>
        <taxon>Spermatophyta</taxon>
        <taxon>Magnoliopsida</taxon>
        <taxon>eudicotyledons</taxon>
        <taxon>Gunneridae</taxon>
        <taxon>Pentapetalae</taxon>
        <taxon>rosids</taxon>
        <taxon>fabids</taxon>
        <taxon>Malpighiales</taxon>
        <taxon>Rhizophoraceae</taxon>
        <taxon>Rhizophora</taxon>
    </lineage>
</organism>
<evidence type="ECO:0000313" key="1">
    <source>
        <dbReference type="EMBL" id="MBW92209.1"/>
    </source>
</evidence>